<evidence type="ECO:0000256" key="1">
    <source>
        <dbReference type="SAM" id="MobiDB-lite"/>
    </source>
</evidence>
<dbReference type="InterPro" id="IPR050275">
    <property type="entry name" value="PGM_Phosphatase"/>
</dbReference>
<dbReference type="SUPFAM" id="SSF53254">
    <property type="entry name" value="Phosphoglycerate mutase-like"/>
    <property type="match status" value="1"/>
</dbReference>
<dbReference type="GO" id="GO:0016791">
    <property type="term" value="F:phosphatase activity"/>
    <property type="evidence" value="ECO:0007669"/>
    <property type="project" value="TreeGrafter"/>
</dbReference>
<proteinExistence type="predicted"/>
<dbReference type="InterPro" id="IPR013078">
    <property type="entry name" value="His_Pase_superF_clade-1"/>
</dbReference>
<dbReference type="PANTHER" id="PTHR48100:SF24">
    <property type="entry name" value="PHOSPHOGLYCERATE MUTASE"/>
    <property type="match status" value="1"/>
</dbReference>
<dbReference type="AlphaFoldDB" id="A0A8E2F6L4"/>
<dbReference type="PANTHER" id="PTHR48100">
    <property type="entry name" value="BROAD-SPECIFICITY PHOSPHATASE YOR283W-RELATED"/>
    <property type="match status" value="1"/>
</dbReference>
<evidence type="ECO:0000313" key="2">
    <source>
        <dbReference type="EMBL" id="OCL11081.1"/>
    </source>
</evidence>
<dbReference type="EMBL" id="KV749119">
    <property type="protein sequence ID" value="OCL11081.1"/>
    <property type="molecule type" value="Genomic_DNA"/>
</dbReference>
<gene>
    <name evidence="2" type="ORF">AOQ84DRAFT_201519</name>
</gene>
<name>A0A8E2F6L4_9PEZI</name>
<dbReference type="OrthoDB" id="496981at2759"/>
<evidence type="ECO:0000313" key="3">
    <source>
        <dbReference type="Proteomes" id="UP000250140"/>
    </source>
</evidence>
<dbReference type="InterPro" id="IPR029033">
    <property type="entry name" value="His_PPase_superfam"/>
</dbReference>
<keyword evidence="3" id="KW-1185">Reference proteome</keyword>
<feature type="compositionally biased region" description="Basic and acidic residues" evidence="1">
    <location>
        <begin position="218"/>
        <end position="245"/>
    </location>
</feature>
<reference evidence="2 3" key="1">
    <citation type="journal article" date="2016" name="Nat. Commun.">
        <title>Ectomycorrhizal ecology is imprinted in the genome of the dominant symbiotic fungus Cenococcum geophilum.</title>
        <authorList>
            <consortium name="DOE Joint Genome Institute"/>
            <person name="Peter M."/>
            <person name="Kohler A."/>
            <person name="Ohm R.A."/>
            <person name="Kuo A."/>
            <person name="Krutzmann J."/>
            <person name="Morin E."/>
            <person name="Arend M."/>
            <person name="Barry K.W."/>
            <person name="Binder M."/>
            <person name="Choi C."/>
            <person name="Clum A."/>
            <person name="Copeland A."/>
            <person name="Grisel N."/>
            <person name="Haridas S."/>
            <person name="Kipfer T."/>
            <person name="LaButti K."/>
            <person name="Lindquist E."/>
            <person name="Lipzen A."/>
            <person name="Maire R."/>
            <person name="Meier B."/>
            <person name="Mihaltcheva S."/>
            <person name="Molinier V."/>
            <person name="Murat C."/>
            <person name="Poggeler S."/>
            <person name="Quandt C.A."/>
            <person name="Sperisen C."/>
            <person name="Tritt A."/>
            <person name="Tisserant E."/>
            <person name="Crous P.W."/>
            <person name="Henrissat B."/>
            <person name="Nehls U."/>
            <person name="Egli S."/>
            <person name="Spatafora J.W."/>
            <person name="Grigoriev I.V."/>
            <person name="Martin F.M."/>
        </authorList>
    </citation>
    <scope>NUCLEOTIDE SEQUENCE [LARGE SCALE GENOMIC DNA]</scope>
    <source>
        <strain evidence="2 3">CBS 207.34</strain>
    </source>
</reference>
<dbReference type="GO" id="GO:0005737">
    <property type="term" value="C:cytoplasm"/>
    <property type="evidence" value="ECO:0007669"/>
    <property type="project" value="TreeGrafter"/>
</dbReference>
<dbReference type="Proteomes" id="UP000250140">
    <property type="component" value="Unassembled WGS sequence"/>
</dbReference>
<accession>A0A8E2F6L4</accession>
<sequence length="259" mass="29026">MSPMSPTLILIRHAQALHNVDKDYDIPDPLLSELGINQCQELKENLERLPLAKEVGLIVVSPMRRTIQTAMLSLPWLIERGVPVLLDAGWQENSDKPCDTGSPLPDLSTAFPTLDFRPVDPLYPNKTDPAGANPYRFDKRAVLARGQACLRALHSRPEKVIAVVSHSGFLRCAVSGTRYANADYRVFEFEEGPEGAGERRLWLREWKETEETGGGMGRSERGRADVEEKDFPREEDEIPKGEEGEVLRVEEEVVQEAPV</sequence>
<organism evidence="2 3">
    <name type="scientific">Glonium stellatum</name>
    <dbReference type="NCBI Taxonomy" id="574774"/>
    <lineage>
        <taxon>Eukaryota</taxon>
        <taxon>Fungi</taxon>
        <taxon>Dikarya</taxon>
        <taxon>Ascomycota</taxon>
        <taxon>Pezizomycotina</taxon>
        <taxon>Dothideomycetes</taxon>
        <taxon>Pleosporomycetidae</taxon>
        <taxon>Gloniales</taxon>
        <taxon>Gloniaceae</taxon>
        <taxon>Glonium</taxon>
    </lineage>
</organism>
<dbReference type="Pfam" id="PF00300">
    <property type="entry name" value="His_Phos_1"/>
    <property type="match status" value="1"/>
</dbReference>
<dbReference type="SMART" id="SM00855">
    <property type="entry name" value="PGAM"/>
    <property type="match status" value="1"/>
</dbReference>
<feature type="region of interest" description="Disordered" evidence="1">
    <location>
        <begin position="209"/>
        <end position="245"/>
    </location>
</feature>
<dbReference type="CDD" id="cd07067">
    <property type="entry name" value="HP_PGM_like"/>
    <property type="match status" value="1"/>
</dbReference>
<protein>
    <submittedName>
        <fullName evidence="2">Phosphoglycerate mutase-like protein</fullName>
    </submittedName>
</protein>
<dbReference type="Gene3D" id="3.40.50.1240">
    <property type="entry name" value="Phosphoglycerate mutase-like"/>
    <property type="match status" value="1"/>
</dbReference>